<dbReference type="EMBL" id="CP045226">
    <property type="protein sequence ID" value="QFS46128.1"/>
    <property type="molecule type" value="Genomic_DNA"/>
</dbReference>
<evidence type="ECO:0000313" key="2">
    <source>
        <dbReference type="Proteomes" id="UP000326678"/>
    </source>
</evidence>
<dbReference type="KEGG" id="nsh:GXM_03608"/>
<dbReference type="AlphaFoldDB" id="A0A5P8W0A0"/>
<dbReference type="Proteomes" id="UP000326678">
    <property type="component" value="Chromosome Gxm1"/>
</dbReference>
<reference evidence="1 2" key="1">
    <citation type="submission" date="2019-10" db="EMBL/GenBank/DDBJ databases">
        <title>Genomic and transcriptomic insights into the perfect genentic adaptation of a filamentous nitrogen-fixing cyanobacterium to rice fields.</title>
        <authorList>
            <person name="Chen Z."/>
        </authorList>
    </citation>
    <scope>NUCLEOTIDE SEQUENCE [LARGE SCALE GENOMIC DNA]</scope>
    <source>
        <strain evidence="1">CCNUC1</strain>
    </source>
</reference>
<evidence type="ECO:0000313" key="1">
    <source>
        <dbReference type="EMBL" id="QFS46128.1"/>
    </source>
</evidence>
<keyword evidence="2" id="KW-1185">Reference proteome</keyword>
<gene>
    <name evidence="1" type="ORF">GXM_03608</name>
</gene>
<proteinExistence type="predicted"/>
<name>A0A5P8W0A0_9NOSO</name>
<keyword evidence="1" id="KW-0378">Hydrolase</keyword>
<dbReference type="GO" id="GO:0016787">
    <property type="term" value="F:hydrolase activity"/>
    <property type="evidence" value="ECO:0007669"/>
    <property type="project" value="UniProtKB-KW"/>
</dbReference>
<accession>A0A5P8W0A0</accession>
<sequence>MTAFKRDEREGYSRSFHHFLQEIQDWEEFLTKINPDIGVIF</sequence>
<protein>
    <submittedName>
        <fullName evidence="1">ADP-ribosylglycohydrolase family protein</fullName>
    </submittedName>
</protein>
<organism evidence="1 2">
    <name type="scientific">Nostoc sphaeroides CCNUC1</name>
    <dbReference type="NCBI Taxonomy" id="2653204"/>
    <lineage>
        <taxon>Bacteria</taxon>
        <taxon>Bacillati</taxon>
        <taxon>Cyanobacteriota</taxon>
        <taxon>Cyanophyceae</taxon>
        <taxon>Nostocales</taxon>
        <taxon>Nostocaceae</taxon>
        <taxon>Nostoc</taxon>
    </lineage>
</organism>